<reference evidence="5 6" key="1">
    <citation type="journal article" date="2016" name="Nat. Commun.">
        <title>Thousands of microbial genomes shed light on interconnected biogeochemical processes in an aquifer system.</title>
        <authorList>
            <person name="Anantharaman K."/>
            <person name="Brown C.T."/>
            <person name="Hug L.A."/>
            <person name="Sharon I."/>
            <person name="Castelle C.J."/>
            <person name="Probst A.J."/>
            <person name="Thomas B.C."/>
            <person name="Singh A."/>
            <person name="Wilkins M.J."/>
            <person name="Karaoz U."/>
            <person name="Brodie E.L."/>
            <person name="Williams K.H."/>
            <person name="Hubbard S.S."/>
            <person name="Banfield J.F."/>
        </authorList>
    </citation>
    <scope>NUCLEOTIDE SEQUENCE [LARGE SCALE GENOMIC DNA]</scope>
</reference>
<dbReference type="NCBIfam" id="NF003384">
    <property type="entry name" value="PRK04523.1"/>
    <property type="match status" value="1"/>
</dbReference>
<dbReference type="InterPro" id="IPR006130">
    <property type="entry name" value="Asp/Orn_carbamoylTrfase"/>
</dbReference>
<dbReference type="PRINTS" id="PR00101">
    <property type="entry name" value="ATCASE"/>
</dbReference>
<protein>
    <submittedName>
        <fullName evidence="5">Acetylornithine carbamoyltransferase</fullName>
    </submittedName>
</protein>
<name>A0A1F7S2S8_9BACT</name>
<evidence type="ECO:0000256" key="1">
    <source>
        <dbReference type="ARBA" id="ARBA00022679"/>
    </source>
</evidence>
<dbReference type="InterPro" id="IPR036901">
    <property type="entry name" value="Asp/Orn_carbamoylTrfase_sf"/>
</dbReference>
<gene>
    <name evidence="5" type="ORF">A2W05_00560</name>
</gene>
<dbReference type="AlphaFoldDB" id="A0A1F7S2S8"/>
<evidence type="ECO:0000313" key="6">
    <source>
        <dbReference type="Proteomes" id="UP000178797"/>
    </source>
</evidence>
<evidence type="ECO:0000256" key="2">
    <source>
        <dbReference type="RuleBase" id="RU003634"/>
    </source>
</evidence>
<dbReference type="PANTHER" id="PTHR45753:SF3">
    <property type="entry name" value="ORNITHINE TRANSCARBAMYLASE, MITOCHONDRIAL"/>
    <property type="match status" value="1"/>
</dbReference>
<dbReference type="InterPro" id="IPR006132">
    <property type="entry name" value="Asp/Orn_carbamoyltranf_P-bd"/>
</dbReference>
<organism evidence="5 6">
    <name type="scientific">Candidatus Schekmanbacteria bacterium RBG_16_38_10</name>
    <dbReference type="NCBI Taxonomy" id="1817879"/>
    <lineage>
        <taxon>Bacteria</taxon>
        <taxon>Candidatus Schekmaniibacteriota</taxon>
    </lineage>
</organism>
<dbReference type="GO" id="GO:0042450">
    <property type="term" value="P:L-arginine biosynthetic process via ornithine"/>
    <property type="evidence" value="ECO:0007669"/>
    <property type="project" value="TreeGrafter"/>
</dbReference>
<dbReference type="SUPFAM" id="SSF53671">
    <property type="entry name" value="Aspartate/ornithine carbamoyltransferase"/>
    <property type="match status" value="1"/>
</dbReference>
<dbReference type="PANTHER" id="PTHR45753">
    <property type="entry name" value="ORNITHINE CARBAMOYLTRANSFERASE, MITOCHONDRIAL"/>
    <property type="match status" value="1"/>
</dbReference>
<dbReference type="Pfam" id="PF00185">
    <property type="entry name" value="OTCace"/>
    <property type="match status" value="1"/>
</dbReference>
<keyword evidence="1 2" id="KW-0808">Transferase</keyword>
<dbReference type="EMBL" id="MGDE01000036">
    <property type="protein sequence ID" value="OGL47417.1"/>
    <property type="molecule type" value="Genomic_DNA"/>
</dbReference>
<feature type="domain" description="Aspartate/ornithine carbamoyltransferase carbamoyl-P binding" evidence="4">
    <location>
        <begin position="7"/>
        <end position="163"/>
    </location>
</feature>
<evidence type="ECO:0000313" key="5">
    <source>
        <dbReference type="EMBL" id="OGL47417.1"/>
    </source>
</evidence>
<dbReference type="GO" id="GO:0019240">
    <property type="term" value="P:citrulline biosynthetic process"/>
    <property type="evidence" value="ECO:0007669"/>
    <property type="project" value="TreeGrafter"/>
</dbReference>
<dbReference type="Pfam" id="PF02729">
    <property type="entry name" value="OTCace_N"/>
    <property type="match status" value="1"/>
</dbReference>
<dbReference type="GO" id="GO:0016597">
    <property type="term" value="F:amino acid binding"/>
    <property type="evidence" value="ECO:0007669"/>
    <property type="project" value="InterPro"/>
</dbReference>
<accession>A0A1F7S2S8</accession>
<dbReference type="Gene3D" id="3.40.50.1370">
    <property type="entry name" value="Aspartate/ornithine carbamoyltransferase"/>
    <property type="match status" value="2"/>
</dbReference>
<dbReference type="InterPro" id="IPR006131">
    <property type="entry name" value="Asp_carbamoyltransf_Asp/Orn-bd"/>
</dbReference>
<sequence length="339" mass="38836">MFNVKNKNFINTQDWSKEELDYVLTLAEDMKRNGWRKTVEGKTLAMLFFNPSLRTRTSFEVAMYQLGGHAITLQPGKDAWGIEIKEGVKMDGDAEEHIKEATNVLSRFCDAIAVRSFPKFQNWDEDKRDSTLATICKWSSKPVINMETIRHPCQELALMMAIRSHFNNRQEKKKFLLTWTYHPKPLNMAVANSAAMISTRYGMNLTILCPKGYDLDKTFIDIASKNAVAYGGKVTVTDDIRLAYSGADFVYAKSWGSLEYYGRWDEEKKIRDGQKHFIVDSDKMKLTNNAFFSHCLPLRRNIKATDEVVDSKNSLIYEEAENRLHTERALLSAILGNNG</sequence>
<feature type="domain" description="Aspartate/ornithine carbamoyltransferase Asp/Orn-binding" evidence="3">
    <location>
        <begin position="190"/>
        <end position="333"/>
    </location>
</feature>
<dbReference type="PRINTS" id="PR00100">
    <property type="entry name" value="AOTCASE"/>
</dbReference>
<evidence type="ECO:0000259" key="3">
    <source>
        <dbReference type="Pfam" id="PF00185"/>
    </source>
</evidence>
<dbReference type="GO" id="GO:0004585">
    <property type="term" value="F:ornithine carbamoyltransferase activity"/>
    <property type="evidence" value="ECO:0007669"/>
    <property type="project" value="TreeGrafter"/>
</dbReference>
<comment type="caution">
    <text evidence="5">The sequence shown here is derived from an EMBL/GenBank/DDBJ whole genome shotgun (WGS) entry which is preliminary data.</text>
</comment>
<proteinExistence type="inferred from homology"/>
<dbReference type="Proteomes" id="UP000178797">
    <property type="component" value="Unassembled WGS sequence"/>
</dbReference>
<comment type="similarity">
    <text evidence="2">Belongs to the aspartate/ornithine carbamoyltransferase superfamily.</text>
</comment>
<evidence type="ECO:0000259" key="4">
    <source>
        <dbReference type="Pfam" id="PF02729"/>
    </source>
</evidence>